<feature type="region of interest" description="Disordered" evidence="1">
    <location>
        <begin position="321"/>
        <end position="352"/>
    </location>
</feature>
<reference evidence="3" key="1">
    <citation type="journal article" date="2014" name="Proc. Natl. Acad. Sci. U.S.A.">
        <title>Extensive sampling of basidiomycete genomes demonstrates inadequacy of the white-rot/brown-rot paradigm for wood decay fungi.</title>
        <authorList>
            <person name="Riley R."/>
            <person name="Salamov A.A."/>
            <person name="Brown D.W."/>
            <person name="Nagy L.G."/>
            <person name="Floudas D."/>
            <person name="Held B.W."/>
            <person name="Levasseur A."/>
            <person name="Lombard V."/>
            <person name="Morin E."/>
            <person name="Otillar R."/>
            <person name="Lindquist E.A."/>
            <person name="Sun H."/>
            <person name="LaButti K.M."/>
            <person name="Schmutz J."/>
            <person name="Jabbour D."/>
            <person name="Luo H."/>
            <person name="Baker S.E."/>
            <person name="Pisabarro A.G."/>
            <person name="Walton J.D."/>
            <person name="Blanchette R.A."/>
            <person name="Henrissat B."/>
            <person name="Martin F."/>
            <person name="Cullen D."/>
            <person name="Hibbett D.S."/>
            <person name="Grigoriev I.V."/>
        </authorList>
    </citation>
    <scope>NUCLEOTIDE SEQUENCE [LARGE SCALE GENOMIC DNA]</scope>
    <source>
        <strain evidence="3">MUCL 33604</strain>
    </source>
</reference>
<feature type="region of interest" description="Disordered" evidence="1">
    <location>
        <begin position="388"/>
        <end position="535"/>
    </location>
</feature>
<feature type="region of interest" description="Disordered" evidence="1">
    <location>
        <begin position="236"/>
        <end position="308"/>
    </location>
</feature>
<sequence length="535" mass="56876">MADSPNSSSSSNPDPQKSRTVFESVHTAPVQDYNITSVPPSDSPLRPHHNPHHLSSSNAVLSGIPHNRPLLGLDSCLGSPSRLSTSGQLSHSLHPISSGGWQLPSAQEVNVPVPGVPAQHHQHHQHRDRLLRPPISYPDFSSAPTTTLALPPQSSSVMIPPPSFYDHNQHDQPLAQPVEYDWMQYQQQMGYGTGVGVSGVGSEEQQGAFHENIPSQPPPPMQFQAQTTYHPASHYVPEFESAGGPSIQLQQPSIRQQQQQAGQPSPIQQQIPYISDQRRVRRQNPHSHAHTRHAQVGDPSSSIPSTSSSTLIGAIAYPQPTHHTHSHRAHQQPQVQPQSQFQTTPSPGDHSTSMYYNLPYTYAPSSAGGSTGMATTAMSQDGAFPTTPSVSVYSNTPQSETATLPSQNQHSSTNSSLSPPSSHWREAESTTQTQQATSAAHQPRPSQMHTHRPVPSGTSASTVRAPAPTSTRGAKRPGAPLRGGGAAAKRGTKRPRHSGRGGGGGDGYETASSSDDEQGGGGGSPGVNNGGNGRL</sequence>
<protein>
    <submittedName>
        <fullName evidence="2">Uncharacterized protein</fullName>
    </submittedName>
</protein>
<dbReference type="Proteomes" id="UP000027265">
    <property type="component" value="Unassembled WGS sequence"/>
</dbReference>
<keyword evidence="3" id="KW-1185">Reference proteome</keyword>
<name>A0A067P6A3_9AGAM</name>
<feature type="compositionally biased region" description="Low complexity" evidence="1">
    <location>
        <begin position="331"/>
        <end position="347"/>
    </location>
</feature>
<organism evidence="2 3">
    <name type="scientific">Jaapia argillacea MUCL 33604</name>
    <dbReference type="NCBI Taxonomy" id="933084"/>
    <lineage>
        <taxon>Eukaryota</taxon>
        <taxon>Fungi</taxon>
        <taxon>Dikarya</taxon>
        <taxon>Basidiomycota</taxon>
        <taxon>Agaricomycotina</taxon>
        <taxon>Agaricomycetes</taxon>
        <taxon>Agaricomycetidae</taxon>
        <taxon>Jaapiales</taxon>
        <taxon>Jaapiaceae</taxon>
        <taxon>Jaapia</taxon>
    </lineage>
</organism>
<dbReference type="AlphaFoldDB" id="A0A067P6A3"/>
<feature type="compositionally biased region" description="Basic residues" evidence="1">
    <location>
        <begin position="490"/>
        <end position="499"/>
    </location>
</feature>
<evidence type="ECO:0000256" key="1">
    <source>
        <dbReference type="SAM" id="MobiDB-lite"/>
    </source>
</evidence>
<feature type="compositionally biased region" description="Gly residues" evidence="1">
    <location>
        <begin position="519"/>
        <end position="535"/>
    </location>
</feature>
<feature type="compositionally biased region" description="Polar residues" evidence="1">
    <location>
        <begin position="388"/>
        <end position="405"/>
    </location>
</feature>
<feature type="compositionally biased region" description="Low complexity" evidence="1">
    <location>
        <begin position="406"/>
        <end position="422"/>
    </location>
</feature>
<feature type="compositionally biased region" description="Low complexity" evidence="1">
    <location>
        <begin position="1"/>
        <end position="15"/>
    </location>
</feature>
<evidence type="ECO:0000313" key="3">
    <source>
        <dbReference type="Proteomes" id="UP000027265"/>
    </source>
</evidence>
<feature type="compositionally biased region" description="Low complexity" evidence="1">
    <location>
        <begin position="429"/>
        <end position="442"/>
    </location>
</feature>
<accession>A0A067P6A3</accession>
<feature type="compositionally biased region" description="Low complexity" evidence="1">
    <location>
        <begin position="299"/>
        <end position="308"/>
    </location>
</feature>
<dbReference type="HOGENOM" id="CLU_509055_0_0_1"/>
<gene>
    <name evidence="2" type="ORF">JAAARDRAFT_587846</name>
</gene>
<feature type="region of interest" description="Disordered" evidence="1">
    <location>
        <begin position="1"/>
        <end position="61"/>
    </location>
</feature>
<dbReference type="EMBL" id="KL197762">
    <property type="protein sequence ID" value="KDQ50319.1"/>
    <property type="molecule type" value="Genomic_DNA"/>
</dbReference>
<dbReference type="InParanoid" id="A0A067P6A3"/>
<feature type="compositionally biased region" description="Low complexity" evidence="1">
    <location>
        <begin position="245"/>
        <end position="275"/>
    </location>
</feature>
<proteinExistence type="predicted"/>
<evidence type="ECO:0000313" key="2">
    <source>
        <dbReference type="EMBL" id="KDQ50319.1"/>
    </source>
</evidence>
<feature type="compositionally biased region" description="Basic residues" evidence="1">
    <location>
        <begin position="279"/>
        <end position="293"/>
    </location>
</feature>